<dbReference type="OrthoDB" id="8445243at2"/>
<name>A0A917AA02_9STRE</name>
<dbReference type="InterPro" id="IPR032710">
    <property type="entry name" value="NTF2-like_dom_sf"/>
</dbReference>
<protein>
    <recommendedName>
        <fullName evidence="3">Nuclear transport factor 2 family protein</fullName>
    </recommendedName>
</protein>
<dbReference type="Proteomes" id="UP000660801">
    <property type="component" value="Unassembled WGS sequence"/>
</dbReference>
<evidence type="ECO:0008006" key="3">
    <source>
        <dbReference type="Google" id="ProtNLM"/>
    </source>
</evidence>
<proteinExistence type="predicted"/>
<reference evidence="1" key="2">
    <citation type="submission" date="2020-09" db="EMBL/GenBank/DDBJ databases">
        <authorList>
            <person name="Sun Q."/>
            <person name="Zhou Y."/>
        </authorList>
    </citation>
    <scope>NUCLEOTIDE SEQUENCE</scope>
    <source>
        <strain evidence="1">CGMCC 1.15533</strain>
    </source>
</reference>
<dbReference type="SUPFAM" id="SSF54427">
    <property type="entry name" value="NTF2-like"/>
    <property type="match status" value="1"/>
</dbReference>
<comment type="caution">
    <text evidence="1">The sequence shown here is derived from an EMBL/GenBank/DDBJ whole genome shotgun (WGS) entry which is preliminary data.</text>
</comment>
<dbReference type="Gene3D" id="3.10.450.50">
    <property type="match status" value="1"/>
</dbReference>
<evidence type="ECO:0000313" key="1">
    <source>
        <dbReference type="EMBL" id="GGE37502.1"/>
    </source>
</evidence>
<keyword evidence="2" id="KW-1185">Reference proteome</keyword>
<dbReference type="EMBL" id="BMJN01000048">
    <property type="protein sequence ID" value="GGE37502.1"/>
    <property type="molecule type" value="Genomic_DNA"/>
</dbReference>
<gene>
    <name evidence="1" type="ORF">GCM10011510_18530</name>
</gene>
<dbReference type="RefSeq" id="WP_068991399.1">
    <property type="nucleotide sequence ID" value="NZ_BMJN01000048.1"/>
</dbReference>
<sequence>MNQDILNQMKRYMNGVREADAEMMRPSFHSEATMYGFDEAENLVAEGSIDHLFTGIEQMSPIPNMVTEATILAETSNTASVKIELISESDGIHWTDFMNVIKIGDEWKIVSKIYHSK</sequence>
<accession>A0A917AA02</accession>
<dbReference type="InterPro" id="IPR039437">
    <property type="entry name" value="FrzH/put_lumazine-bd"/>
</dbReference>
<organism evidence="1 2">
    <name type="scientific">Streptococcus himalayensis</name>
    <dbReference type="NCBI Taxonomy" id="1888195"/>
    <lineage>
        <taxon>Bacteria</taxon>
        <taxon>Bacillati</taxon>
        <taxon>Bacillota</taxon>
        <taxon>Bacilli</taxon>
        <taxon>Lactobacillales</taxon>
        <taxon>Streptococcaceae</taxon>
        <taxon>Streptococcus</taxon>
    </lineage>
</organism>
<dbReference type="Pfam" id="PF12893">
    <property type="entry name" value="Lumazine_bd_2"/>
    <property type="match status" value="1"/>
</dbReference>
<evidence type="ECO:0000313" key="2">
    <source>
        <dbReference type="Proteomes" id="UP000660801"/>
    </source>
</evidence>
<reference evidence="1" key="1">
    <citation type="journal article" date="2014" name="Int. J. Syst. Evol. Microbiol.">
        <title>Complete genome sequence of Corynebacterium casei LMG S-19264T (=DSM 44701T), isolated from a smear-ripened cheese.</title>
        <authorList>
            <consortium name="US DOE Joint Genome Institute (JGI-PGF)"/>
            <person name="Walter F."/>
            <person name="Albersmeier A."/>
            <person name="Kalinowski J."/>
            <person name="Ruckert C."/>
        </authorList>
    </citation>
    <scope>NUCLEOTIDE SEQUENCE</scope>
    <source>
        <strain evidence="1">CGMCC 1.15533</strain>
    </source>
</reference>
<dbReference type="AlphaFoldDB" id="A0A917AA02"/>